<dbReference type="OrthoDB" id="6819390at2759"/>
<evidence type="ECO:0000256" key="1">
    <source>
        <dbReference type="SAM" id="Phobius"/>
    </source>
</evidence>
<accession>A0A8S4S6A7</accession>
<protein>
    <submittedName>
        <fullName evidence="3">Jg17426 protein</fullName>
    </submittedName>
</protein>
<organism evidence="3 4">
    <name type="scientific">Pararge aegeria aegeria</name>
    <dbReference type="NCBI Taxonomy" id="348720"/>
    <lineage>
        <taxon>Eukaryota</taxon>
        <taxon>Metazoa</taxon>
        <taxon>Ecdysozoa</taxon>
        <taxon>Arthropoda</taxon>
        <taxon>Hexapoda</taxon>
        <taxon>Insecta</taxon>
        <taxon>Pterygota</taxon>
        <taxon>Neoptera</taxon>
        <taxon>Endopterygota</taxon>
        <taxon>Lepidoptera</taxon>
        <taxon>Glossata</taxon>
        <taxon>Ditrysia</taxon>
        <taxon>Papilionoidea</taxon>
        <taxon>Nymphalidae</taxon>
        <taxon>Satyrinae</taxon>
        <taxon>Satyrini</taxon>
        <taxon>Parargina</taxon>
        <taxon>Pararge</taxon>
    </lineage>
</organism>
<evidence type="ECO:0000313" key="4">
    <source>
        <dbReference type="Proteomes" id="UP000838756"/>
    </source>
</evidence>
<dbReference type="AlphaFoldDB" id="A0A8S4S6A7"/>
<dbReference type="Proteomes" id="UP000838756">
    <property type="component" value="Unassembled WGS sequence"/>
</dbReference>
<sequence>MRASAAILFFAAWPCFIHAQNTRSRENSPNFANGINENLSRLVPCVKNLGLSKCMGAYGAWRAERSLEADVHEPLNSERFPWQRFYNVSDDTLYEKLCDATERLLQRRALKLHLNQEYSLQLGVTGNGSLNVDVLKGDIATGRSSMKKFEKYFYELVPFILLPGLLMSAVLPFLLPTLKMMTIGAGMLNNMALTGAVFTLLRNNAFNDKYEKKVIYLNNGYLNDKYEPLADSPSEFVVEGDFDKFRDKFPEKFAAVESNDFNIHGPESLDANYQISSDWLKQITGKDDVKIFRNNFVGNDWRKQYDVGKDSEWVGKDM</sequence>
<gene>
    <name evidence="3" type="primary">jg17426</name>
    <name evidence="3" type="ORF">PAEG_LOCUS20909</name>
</gene>
<comment type="caution">
    <text evidence="3">The sequence shown here is derived from an EMBL/GenBank/DDBJ whole genome shotgun (WGS) entry which is preliminary data.</text>
</comment>
<name>A0A8S4S6A7_9NEOP</name>
<dbReference type="EMBL" id="CAKXAJ010025888">
    <property type="protein sequence ID" value="CAH2245029.1"/>
    <property type="molecule type" value="Genomic_DNA"/>
</dbReference>
<feature type="signal peptide" evidence="2">
    <location>
        <begin position="1"/>
        <end position="19"/>
    </location>
</feature>
<feature type="chain" id="PRO_5035893202" evidence="2">
    <location>
        <begin position="20"/>
        <end position="318"/>
    </location>
</feature>
<keyword evidence="1" id="KW-1133">Transmembrane helix</keyword>
<proteinExistence type="predicted"/>
<evidence type="ECO:0000256" key="2">
    <source>
        <dbReference type="SAM" id="SignalP"/>
    </source>
</evidence>
<keyword evidence="1" id="KW-0472">Membrane</keyword>
<keyword evidence="2" id="KW-0732">Signal</keyword>
<keyword evidence="1" id="KW-0812">Transmembrane</keyword>
<evidence type="ECO:0000313" key="3">
    <source>
        <dbReference type="EMBL" id="CAH2245029.1"/>
    </source>
</evidence>
<keyword evidence="4" id="KW-1185">Reference proteome</keyword>
<feature type="transmembrane region" description="Helical" evidence="1">
    <location>
        <begin position="152"/>
        <end position="175"/>
    </location>
</feature>
<reference evidence="3" key="1">
    <citation type="submission" date="2022-03" db="EMBL/GenBank/DDBJ databases">
        <authorList>
            <person name="Lindestad O."/>
        </authorList>
    </citation>
    <scope>NUCLEOTIDE SEQUENCE</scope>
</reference>